<evidence type="ECO:0000256" key="1">
    <source>
        <dbReference type="ARBA" id="ARBA00022962"/>
    </source>
</evidence>
<dbReference type="Pfam" id="PF13500">
    <property type="entry name" value="AAA_26"/>
    <property type="match status" value="1"/>
</dbReference>
<dbReference type="Gene3D" id="3.40.50.300">
    <property type="entry name" value="P-loop containing nucleotide triphosphate hydrolases"/>
    <property type="match status" value="1"/>
</dbReference>
<proteinExistence type="predicted"/>
<feature type="non-terminal residue" evidence="2">
    <location>
        <position position="1"/>
    </location>
</feature>
<protein>
    <submittedName>
        <fullName evidence="2">AAA family ATPase</fullName>
    </submittedName>
</protein>
<dbReference type="PANTHER" id="PTHR21343:SF1">
    <property type="entry name" value="COBYRIC ACID SYNTHASE"/>
    <property type="match status" value="1"/>
</dbReference>
<evidence type="ECO:0000313" key="3">
    <source>
        <dbReference type="Proteomes" id="UP001288944"/>
    </source>
</evidence>
<dbReference type="InterPro" id="IPR027417">
    <property type="entry name" value="P-loop_NTPase"/>
</dbReference>
<gene>
    <name evidence="2" type="ORF">GNF83_19400</name>
</gene>
<feature type="non-terminal residue" evidence="2">
    <location>
        <position position="156"/>
    </location>
</feature>
<dbReference type="EMBL" id="WNUR01001033">
    <property type="protein sequence ID" value="MDZ7543299.1"/>
    <property type="molecule type" value="Genomic_DNA"/>
</dbReference>
<name>A0AAW9K6L9_CLOPF</name>
<comment type="caution">
    <text evidence="2">The sequence shown here is derived from an EMBL/GenBank/DDBJ whole genome shotgun (WGS) entry which is preliminary data.</text>
</comment>
<dbReference type="PANTHER" id="PTHR21343">
    <property type="entry name" value="DETHIOBIOTIN SYNTHETASE"/>
    <property type="match status" value="1"/>
</dbReference>
<dbReference type="Proteomes" id="UP001288944">
    <property type="component" value="Unassembled WGS sequence"/>
</dbReference>
<keyword evidence="1" id="KW-0315">Glutamine amidotransferase</keyword>
<reference evidence="2" key="1">
    <citation type="submission" date="2019-11" db="EMBL/GenBank/DDBJ databases">
        <title>Characterization of Clostridium perfringens isolates from swine manure treated agricultural soils.</title>
        <authorList>
            <person name="Wushke S.T."/>
        </authorList>
    </citation>
    <scope>NUCLEOTIDE SEQUENCE</scope>
    <source>
        <strain evidence="2">X62</strain>
    </source>
</reference>
<accession>A0AAW9K6L9</accession>
<dbReference type="AlphaFoldDB" id="A0AAW9K6L9"/>
<evidence type="ECO:0000313" key="2">
    <source>
        <dbReference type="EMBL" id="MDZ7543299.1"/>
    </source>
</evidence>
<dbReference type="SUPFAM" id="SSF52540">
    <property type="entry name" value="P-loop containing nucleoside triphosphate hydrolases"/>
    <property type="match status" value="1"/>
</dbReference>
<organism evidence="2 3">
    <name type="scientific">Clostridium perfringens</name>
    <dbReference type="NCBI Taxonomy" id="1502"/>
    <lineage>
        <taxon>Bacteria</taxon>
        <taxon>Bacillati</taxon>
        <taxon>Bacillota</taxon>
        <taxon>Clostridia</taxon>
        <taxon>Eubacteriales</taxon>
        <taxon>Clostridiaceae</taxon>
        <taxon>Clostridium</taxon>
    </lineage>
</organism>
<sequence length="156" mass="17508">DLNKELKEIVKETFYKVSKEYDLIVLEGSGSCAEINLKDKDIANMSMAEASDSPVILVSDIDRGGVFASVLGTIMLLDEDERKRVKGVIINKFRGNTEFFKPAMKQLEDIIKIPVLGAMPYFDLDIEDEDSVTERLSNNKEGKLDVAVIRLPYMSN</sequence>